<dbReference type="Proteomes" id="UP000774617">
    <property type="component" value="Unassembled WGS sequence"/>
</dbReference>
<protein>
    <recommendedName>
        <fullName evidence="6">Integral membrane protein</fullName>
    </recommendedName>
</protein>
<feature type="region of interest" description="Disordered" evidence="1">
    <location>
        <begin position="241"/>
        <end position="268"/>
    </location>
</feature>
<evidence type="ECO:0008006" key="6">
    <source>
        <dbReference type="Google" id="ProtNLM"/>
    </source>
</evidence>
<gene>
    <name evidence="4" type="ORF">B0J12DRAFT_323246</name>
</gene>
<evidence type="ECO:0000313" key="5">
    <source>
        <dbReference type="Proteomes" id="UP000774617"/>
    </source>
</evidence>
<keyword evidence="5" id="KW-1185">Reference proteome</keyword>
<feature type="compositionally biased region" description="Low complexity" evidence="1">
    <location>
        <begin position="121"/>
        <end position="140"/>
    </location>
</feature>
<keyword evidence="2" id="KW-0812">Transmembrane</keyword>
<feature type="region of interest" description="Disordered" evidence="1">
    <location>
        <begin position="121"/>
        <end position="151"/>
    </location>
</feature>
<comment type="caution">
    <text evidence="4">The sequence shown here is derived from an EMBL/GenBank/DDBJ whole genome shotgun (WGS) entry which is preliminary data.</text>
</comment>
<keyword evidence="3" id="KW-0732">Signal</keyword>
<dbReference type="EMBL" id="JAGTJR010000046">
    <property type="protein sequence ID" value="KAH7030044.1"/>
    <property type="molecule type" value="Genomic_DNA"/>
</dbReference>
<feature type="compositionally biased region" description="Polar residues" evidence="1">
    <location>
        <begin position="247"/>
        <end position="267"/>
    </location>
</feature>
<feature type="compositionally biased region" description="Polar residues" evidence="1">
    <location>
        <begin position="321"/>
        <end position="336"/>
    </location>
</feature>
<keyword evidence="2" id="KW-0472">Membrane</keyword>
<evidence type="ECO:0000256" key="3">
    <source>
        <dbReference type="SAM" id="SignalP"/>
    </source>
</evidence>
<accession>A0ABQ8FVN1</accession>
<evidence type="ECO:0000313" key="4">
    <source>
        <dbReference type="EMBL" id="KAH7030044.1"/>
    </source>
</evidence>
<proteinExistence type="predicted"/>
<evidence type="ECO:0000256" key="1">
    <source>
        <dbReference type="SAM" id="MobiDB-lite"/>
    </source>
</evidence>
<sequence>MSHSVCPSSALLRFFTLALVALAALRAHAQTVINYDALPACAQNCVPLKTAQDGCVPPAAQVTNQETYVSCFCQSAFLTQFYQGSAAICSSACTSPADQTSIQQWYVNYCRTGQGGVVSSATSNAPTASTATPSVGSSTTNTVINDPDGDGDPSNNYTGSWISAHWKWVVMLAVIFLAMTFFSLLGLYLKKRHRAKRDALRANFAAPDAAIGPLPPPPPMVHMKNGNDSGTLASTIDLSATAAGATPSKSRSRSNTLTRFPNGSMSNVAPVPPSHVVWGPHQHQAATRGYEYHMSGSPGPSVPSTPVSIPTPSMTPVGSYNRYSGTSNGKSRSNEVINEVADEDRIEYVGAKDRLKMKLSKR</sequence>
<evidence type="ECO:0000256" key="2">
    <source>
        <dbReference type="SAM" id="Phobius"/>
    </source>
</evidence>
<organism evidence="4 5">
    <name type="scientific">Macrophomina phaseolina</name>
    <dbReference type="NCBI Taxonomy" id="35725"/>
    <lineage>
        <taxon>Eukaryota</taxon>
        <taxon>Fungi</taxon>
        <taxon>Dikarya</taxon>
        <taxon>Ascomycota</taxon>
        <taxon>Pezizomycotina</taxon>
        <taxon>Dothideomycetes</taxon>
        <taxon>Dothideomycetes incertae sedis</taxon>
        <taxon>Botryosphaeriales</taxon>
        <taxon>Botryosphaeriaceae</taxon>
        <taxon>Macrophomina</taxon>
    </lineage>
</organism>
<reference evidence="4 5" key="1">
    <citation type="journal article" date="2021" name="Nat. Commun.">
        <title>Genetic determinants of endophytism in the Arabidopsis root mycobiome.</title>
        <authorList>
            <person name="Mesny F."/>
            <person name="Miyauchi S."/>
            <person name="Thiergart T."/>
            <person name="Pickel B."/>
            <person name="Atanasova L."/>
            <person name="Karlsson M."/>
            <person name="Huettel B."/>
            <person name="Barry K.W."/>
            <person name="Haridas S."/>
            <person name="Chen C."/>
            <person name="Bauer D."/>
            <person name="Andreopoulos W."/>
            <person name="Pangilinan J."/>
            <person name="LaButti K."/>
            <person name="Riley R."/>
            <person name="Lipzen A."/>
            <person name="Clum A."/>
            <person name="Drula E."/>
            <person name="Henrissat B."/>
            <person name="Kohler A."/>
            <person name="Grigoriev I.V."/>
            <person name="Martin F.M."/>
            <person name="Hacquard S."/>
        </authorList>
    </citation>
    <scope>NUCLEOTIDE SEQUENCE [LARGE SCALE GENOMIC DNA]</scope>
    <source>
        <strain evidence="4 5">MPI-SDFR-AT-0080</strain>
    </source>
</reference>
<keyword evidence="2" id="KW-1133">Transmembrane helix</keyword>
<feature type="region of interest" description="Disordered" evidence="1">
    <location>
        <begin position="312"/>
        <end position="339"/>
    </location>
</feature>
<feature type="transmembrane region" description="Helical" evidence="2">
    <location>
        <begin position="168"/>
        <end position="189"/>
    </location>
</feature>
<name>A0ABQ8FVN1_9PEZI</name>
<feature type="signal peptide" evidence="3">
    <location>
        <begin position="1"/>
        <end position="29"/>
    </location>
</feature>
<feature type="chain" id="PRO_5046970548" description="Integral membrane protein" evidence="3">
    <location>
        <begin position="30"/>
        <end position="362"/>
    </location>
</feature>